<comment type="caution">
    <text evidence="3">The sequence shown here is derived from an EMBL/GenBank/DDBJ whole genome shotgun (WGS) entry which is preliminary data.</text>
</comment>
<dbReference type="PANTHER" id="PTHR43003">
    <property type="entry name" value="DNA-3-METHYLADENINE GLYCOSYLASE"/>
    <property type="match status" value="1"/>
</dbReference>
<evidence type="ECO:0000256" key="2">
    <source>
        <dbReference type="ARBA" id="ARBA00023204"/>
    </source>
</evidence>
<dbReference type="Proteomes" id="UP001157034">
    <property type="component" value="Unassembled WGS sequence"/>
</dbReference>
<accession>A0ABQ6K724</accession>
<evidence type="ECO:0000256" key="1">
    <source>
        <dbReference type="ARBA" id="ARBA00022763"/>
    </source>
</evidence>
<keyword evidence="2" id="KW-0234">DNA repair</keyword>
<sequence>MPRLLGADDDPTGFDPSRHPVIRDLHHRMPGLRLARTGRLLPHLVPTIMGQKVTSVEAMRAWRVLVHRHGTPAPGPAPEGMRIPPDAATWRRVPSWEWHRAGVTPQRADTLMRVMAVGDTLERSAALPAAAAVRRMRTVTGIGVWTAHETVQRSHGDPDSVSIGDLHLAKQVGMALAGQRVDDDGMLELLEPWRGHRHRVVRYLEVSGVGYERRAPRMAIPAHRTR</sequence>
<dbReference type="EMBL" id="BSVB01000001">
    <property type="protein sequence ID" value="GMA95074.1"/>
    <property type="molecule type" value="Genomic_DNA"/>
</dbReference>
<dbReference type="PANTHER" id="PTHR43003:SF6">
    <property type="entry name" value="DNA GLYCOSYLASE"/>
    <property type="match status" value="1"/>
</dbReference>
<dbReference type="InterPro" id="IPR011257">
    <property type="entry name" value="DNA_glycosylase"/>
</dbReference>
<evidence type="ECO:0008006" key="5">
    <source>
        <dbReference type="Google" id="ProtNLM"/>
    </source>
</evidence>
<gene>
    <name evidence="3" type="ORF">GCM10025881_18980</name>
</gene>
<dbReference type="SUPFAM" id="SSF48150">
    <property type="entry name" value="DNA-glycosylase"/>
    <property type="match status" value="1"/>
</dbReference>
<protein>
    <recommendedName>
        <fullName evidence="5">DNA-3-methyladenine glycosylase 2 family protein</fullName>
    </recommendedName>
</protein>
<keyword evidence="4" id="KW-1185">Reference proteome</keyword>
<reference evidence="4" key="1">
    <citation type="journal article" date="2019" name="Int. J. Syst. Evol. Microbiol.">
        <title>The Global Catalogue of Microorganisms (GCM) 10K type strain sequencing project: providing services to taxonomists for standard genome sequencing and annotation.</title>
        <authorList>
            <consortium name="The Broad Institute Genomics Platform"/>
            <consortium name="The Broad Institute Genome Sequencing Center for Infectious Disease"/>
            <person name="Wu L."/>
            <person name="Ma J."/>
        </authorList>
    </citation>
    <scope>NUCLEOTIDE SEQUENCE [LARGE SCALE GENOMIC DNA]</scope>
    <source>
        <strain evidence="4">NBRC 108894</strain>
    </source>
</reference>
<organism evidence="3 4">
    <name type="scientific">Pseudolysinimonas kribbensis</name>
    <dbReference type="NCBI Taxonomy" id="433641"/>
    <lineage>
        <taxon>Bacteria</taxon>
        <taxon>Bacillati</taxon>
        <taxon>Actinomycetota</taxon>
        <taxon>Actinomycetes</taxon>
        <taxon>Micrococcales</taxon>
        <taxon>Microbacteriaceae</taxon>
        <taxon>Pseudolysinimonas</taxon>
    </lineage>
</organism>
<dbReference type="Gene3D" id="1.10.340.30">
    <property type="entry name" value="Hypothetical protein, domain 2"/>
    <property type="match status" value="1"/>
</dbReference>
<dbReference type="InterPro" id="IPR051912">
    <property type="entry name" value="Alkylbase_DNA_Glycosylase/TA"/>
</dbReference>
<name>A0ABQ6K724_9MICO</name>
<proteinExistence type="predicted"/>
<evidence type="ECO:0000313" key="4">
    <source>
        <dbReference type="Proteomes" id="UP001157034"/>
    </source>
</evidence>
<evidence type="ECO:0000313" key="3">
    <source>
        <dbReference type="EMBL" id="GMA95074.1"/>
    </source>
</evidence>
<dbReference type="RefSeq" id="WP_284253922.1">
    <property type="nucleotide sequence ID" value="NZ_BSVB01000001.1"/>
</dbReference>
<keyword evidence="1" id="KW-0227">DNA damage</keyword>